<gene>
    <name evidence="11" type="ORF">SAMN05216466_1308</name>
</gene>
<evidence type="ECO:0000313" key="12">
    <source>
        <dbReference type="Proteomes" id="UP000199706"/>
    </source>
</evidence>
<dbReference type="GO" id="GO:0022857">
    <property type="term" value="F:transmembrane transporter activity"/>
    <property type="evidence" value="ECO:0007669"/>
    <property type="project" value="UniProtKB-UniRule"/>
</dbReference>
<dbReference type="RefSeq" id="WP_090695199.1">
    <property type="nucleotide sequence ID" value="NZ_CADERL010000042.1"/>
</dbReference>
<evidence type="ECO:0000256" key="9">
    <source>
        <dbReference type="RuleBase" id="RU369079"/>
    </source>
</evidence>
<dbReference type="OrthoDB" id="2085311at2"/>
<dbReference type="PANTHER" id="PTHR35011">
    <property type="entry name" value="2,3-DIKETO-L-GULONATE TRAP TRANSPORTER SMALL PERMEASE PROTEIN YIAM"/>
    <property type="match status" value="1"/>
</dbReference>
<name>A0A1G8MJW5_9BURK</name>
<dbReference type="Proteomes" id="UP000199706">
    <property type="component" value="Unassembled WGS sequence"/>
</dbReference>
<dbReference type="InterPro" id="IPR055348">
    <property type="entry name" value="DctQ"/>
</dbReference>
<comment type="function">
    <text evidence="9">Part of the tripartite ATP-independent periplasmic (TRAP) transport system.</text>
</comment>
<evidence type="ECO:0000256" key="5">
    <source>
        <dbReference type="ARBA" id="ARBA00022692"/>
    </source>
</evidence>
<keyword evidence="2 9" id="KW-0813">Transport</keyword>
<evidence type="ECO:0000256" key="4">
    <source>
        <dbReference type="ARBA" id="ARBA00022519"/>
    </source>
</evidence>
<dbReference type="Pfam" id="PF04290">
    <property type="entry name" value="DctQ"/>
    <property type="match status" value="1"/>
</dbReference>
<dbReference type="InterPro" id="IPR007387">
    <property type="entry name" value="TRAP_DctQ"/>
</dbReference>
<sequence length="159" mass="17212">MNFVKRPLRVLARVATAVSAICLAVLTVLVMYSVVMRYVFNDAPDYVEPIGLLLVLVIAFFGAALKVRDGGHIGLDSLVKKLPPKGQVAMAVFQQVCVAGFSIAVCFGAWNMATTTLDDQIPILGLPEAVRYAIPFAASACTILFSIEHLLELFARKRA</sequence>
<evidence type="ECO:0000259" key="10">
    <source>
        <dbReference type="Pfam" id="PF04290"/>
    </source>
</evidence>
<comment type="subunit">
    <text evidence="9">The complex comprises the extracytoplasmic solute receptor protein and the two transmembrane proteins.</text>
</comment>
<dbReference type="PANTHER" id="PTHR35011:SF11">
    <property type="entry name" value="TRAP TRANSPORTER SMALL PERMEASE PROTEIN"/>
    <property type="match status" value="1"/>
</dbReference>
<dbReference type="EMBL" id="FNCJ01000030">
    <property type="protein sequence ID" value="SDI68192.1"/>
    <property type="molecule type" value="Genomic_DNA"/>
</dbReference>
<dbReference type="GO" id="GO:0005886">
    <property type="term" value="C:plasma membrane"/>
    <property type="evidence" value="ECO:0007669"/>
    <property type="project" value="UniProtKB-SubCell"/>
</dbReference>
<evidence type="ECO:0000256" key="6">
    <source>
        <dbReference type="ARBA" id="ARBA00022989"/>
    </source>
</evidence>
<evidence type="ECO:0000256" key="2">
    <source>
        <dbReference type="ARBA" id="ARBA00022448"/>
    </source>
</evidence>
<comment type="similarity">
    <text evidence="8 9">Belongs to the TRAP transporter small permease family.</text>
</comment>
<evidence type="ECO:0000256" key="1">
    <source>
        <dbReference type="ARBA" id="ARBA00004429"/>
    </source>
</evidence>
<dbReference type="GO" id="GO:0015740">
    <property type="term" value="P:C4-dicarboxylate transport"/>
    <property type="evidence" value="ECO:0007669"/>
    <property type="project" value="TreeGrafter"/>
</dbReference>
<feature type="transmembrane region" description="Helical" evidence="9">
    <location>
        <begin position="88"/>
        <end position="110"/>
    </location>
</feature>
<proteinExistence type="inferred from homology"/>
<comment type="subcellular location">
    <subcellularLocation>
        <location evidence="1 9">Cell inner membrane</location>
        <topology evidence="1 9">Multi-pass membrane protein</topology>
    </subcellularLocation>
</comment>
<evidence type="ECO:0000256" key="8">
    <source>
        <dbReference type="ARBA" id="ARBA00038436"/>
    </source>
</evidence>
<keyword evidence="5 9" id="KW-0812">Transmembrane</keyword>
<evidence type="ECO:0000256" key="3">
    <source>
        <dbReference type="ARBA" id="ARBA00022475"/>
    </source>
</evidence>
<accession>A0A1G8MJW5</accession>
<dbReference type="AlphaFoldDB" id="A0A1G8MJW5"/>
<feature type="transmembrane region" description="Helical" evidence="9">
    <location>
        <begin position="130"/>
        <end position="151"/>
    </location>
</feature>
<keyword evidence="6 9" id="KW-1133">Transmembrane helix</keyword>
<organism evidence="11 12">
    <name type="scientific">Paraburkholderia phenazinium</name>
    <dbReference type="NCBI Taxonomy" id="60549"/>
    <lineage>
        <taxon>Bacteria</taxon>
        <taxon>Pseudomonadati</taxon>
        <taxon>Pseudomonadota</taxon>
        <taxon>Betaproteobacteria</taxon>
        <taxon>Burkholderiales</taxon>
        <taxon>Burkholderiaceae</taxon>
        <taxon>Paraburkholderia</taxon>
    </lineage>
</organism>
<feature type="transmembrane region" description="Helical" evidence="9">
    <location>
        <begin position="46"/>
        <end position="67"/>
    </location>
</feature>
<evidence type="ECO:0000313" key="11">
    <source>
        <dbReference type="EMBL" id="SDI68192.1"/>
    </source>
</evidence>
<reference evidence="11 12" key="1">
    <citation type="submission" date="2016-10" db="EMBL/GenBank/DDBJ databases">
        <authorList>
            <person name="de Groot N.N."/>
        </authorList>
    </citation>
    <scope>NUCLEOTIDE SEQUENCE [LARGE SCALE GENOMIC DNA]</scope>
    <source>
        <strain evidence="11 12">LMG 2247</strain>
    </source>
</reference>
<keyword evidence="7 9" id="KW-0472">Membrane</keyword>
<protein>
    <recommendedName>
        <fullName evidence="9">TRAP transporter small permease protein</fullName>
    </recommendedName>
</protein>
<evidence type="ECO:0000256" key="7">
    <source>
        <dbReference type="ARBA" id="ARBA00023136"/>
    </source>
</evidence>
<feature type="transmembrane region" description="Helical" evidence="9">
    <location>
        <begin position="12"/>
        <end position="34"/>
    </location>
</feature>
<keyword evidence="3" id="KW-1003">Cell membrane</keyword>
<feature type="domain" description="Tripartite ATP-independent periplasmic transporters DctQ component" evidence="10">
    <location>
        <begin position="26"/>
        <end position="155"/>
    </location>
</feature>
<keyword evidence="4 9" id="KW-0997">Cell inner membrane</keyword>